<sequence>MKELIEGIAKALVDNPDSVEVEEIVNGKDVLLKLKVEDSEMGKVIGKKGRIAKSMRTVLKSVSNKKKVNASLEIVED</sequence>
<evidence type="ECO:0000256" key="2">
    <source>
        <dbReference type="ARBA" id="ARBA00022884"/>
    </source>
</evidence>
<dbReference type="GO" id="GO:0003723">
    <property type="term" value="F:RNA binding"/>
    <property type="evidence" value="ECO:0007669"/>
    <property type="project" value="UniProtKB-UniRule"/>
</dbReference>
<dbReference type="PATRIC" id="fig|1261.3.peg.1474"/>
<dbReference type="HAMAP" id="MF_00088">
    <property type="entry name" value="KhpA"/>
    <property type="match status" value="1"/>
</dbReference>
<comment type="subcellular location">
    <subcellularLocation>
        <location evidence="3">Cytoplasm</location>
    </subcellularLocation>
</comment>
<evidence type="ECO:0000313" key="7">
    <source>
        <dbReference type="Proteomes" id="UP000255101"/>
    </source>
</evidence>
<comment type="similarity">
    <text evidence="3">Belongs to the KhpA RNA-binding protein family.</text>
</comment>
<dbReference type="Proteomes" id="UP000255101">
    <property type="component" value="Unassembled WGS sequence"/>
</dbReference>
<dbReference type="AlphaFoldDB" id="A0A135YQH0"/>
<evidence type="ECO:0000256" key="1">
    <source>
        <dbReference type="ARBA" id="ARBA00022490"/>
    </source>
</evidence>
<protein>
    <recommendedName>
        <fullName evidence="3">RNA-binding protein KhpA</fullName>
    </recommendedName>
    <alternativeName>
        <fullName evidence="3">KH-domain protein A</fullName>
    </alternativeName>
</protein>
<dbReference type="RefSeq" id="WP_002844573.1">
    <property type="nucleotide sequence ID" value="NZ_CAMPYD010000002.1"/>
</dbReference>
<dbReference type="PROSITE" id="PS50084">
    <property type="entry name" value="KH_TYPE_1"/>
    <property type="match status" value="1"/>
</dbReference>
<keyword evidence="3" id="KW-0133">Cell shape</keyword>
<proteinExistence type="inferred from homology"/>
<dbReference type="GeneID" id="79843507"/>
<keyword evidence="2 3" id="KW-0694">RNA-binding</keyword>
<keyword evidence="3" id="KW-0961">Cell wall biogenesis/degradation</keyword>
<dbReference type="Pfam" id="PF13083">
    <property type="entry name" value="KH_KhpA-B"/>
    <property type="match status" value="1"/>
</dbReference>
<dbReference type="STRING" id="1261.HMPREF3195_01333"/>
<reference evidence="5 7" key="2">
    <citation type="submission" date="2018-06" db="EMBL/GenBank/DDBJ databases">
        <authorList>
            <consortium name="Pathogen Informatics"/>
            <person name="Doyle S."/>
        </authorList>
    </citation>
    <scope>NUCLEOTIDE SEQUENCE [LARGE SCALE GENOMIC DNA]</scope>
    <source>
        <strain evidence="5 7">NCTC11460</strain>
    </source>
</reference>
<dbReference type="InterPro" id="IPR020627">
    <property type="entry name" value="KhpA"/>
</dbReference>
<dbReference type="GO" id="GO:0009252">
    <property type="term" value="P:peptidoglycan biosynthetic process"/>
    <property type="evidence" value="ECO:0007669"/>
    <property type="project" value="UniProtKB-UniRule"/>
</dbReference>
<evidence type="ECO:0000313" key="5">
    <source>
        <dbReference type="EMBL" id="SUB61328.1"/>
    </source>
</evidence>
<comment type="function">
    <text evidence="3">A probable RNA chaperone. Forms a complex with KhpB which binds to cellular RNA and controls its expression. Plays a role in peptidoglycan (PG) homeostasis and cell length regulation.</text>
</comment>
<evidence type="ECO:0000313" key="4">
    <source>
        <dbReference type="EMBL" id="KXI11624.1"/>
    </source>
</evidence>
<keyword evidence="1 3" id="KW-0963">Cytoplasm</keyword>
<comment type="subunit">
    <text evidence="3">Forms a complex with KhpB.</text>
</comment>
<dbReference type="SUPFAM" id="SSF54814">
    <property type="entry name" value="Prokaryotic type KH domain (KH-domain type II)"/>
    <property type="match status" value="1"/>
</dbReference>
<dbReference type="EMBL" id="UGTB01000004">
    <property type="protein sequence ID" value="SUB61328.1"/>
    <property type="molecule type" value="Genomic_DNA"/>
</dbReference>
<dbReference type="PANTHER" id="PTHR34654:SF1">
    <property type="entry name" value="RNA-BINDING PROTEIN KHPA"/>
    <property type="match status" value="1"/>
</dbReference>
<evidence type="ECO:0000313" key="6">
    <source>
        <dbReference type="Proteomes" id="UP000070326"/>
    </source>
</evidence>
<dbReference type="GO" id="GO:0005737">
    <property type="term" value="C:cytoplasm"/>
    <property type="evidence" value="ECO:0007669"/>
    <property type="project" value="UniProtKB-SubCell"/>
</dbReference>
<organism evidence="4 6">
    <name type="scientific">Peptostreptococcus anaerobius</name>
    <dbReference type="NCBI Taxonomy" id="1261"/>
    <lineage>
        <taxon>Bacteria</taxon>
        <taxon>Bacillati</taxon>
        <taxon>Bacillota</taxon>
        <taxon>Clostridia</taxon>
        <taxon>Peptostreptococcales</taxon>
        <taxon>Peptostreptococcaceae</taxon>
        <taxon>Peptostreptococcus</taxon>
    </lineage>
</organism>
<dbReference type="PANTHER" id="PTHR34654">
    <property type="entry name" value="UPF0109 PROTEIN SCO5592"/>
    <property type="match status" value="1"/>
</dbReference>
<dbReference type="InterPro" id="IPR015946">
    <property type="entry name" value="KH_dom-like_a/b"/>
</dbReference>
<gene>
    <name evidence="3" type="primary">khpA</name>
    <name evidence="4" type="ORF">HMPREF3195_01333</name>
    <name evidence="5" type="ORF">NCTC11460_01256</name>
</gene>
<keyword evidence="3" id="KW-0143">Chaperone</keyword>
<reference evidence="4 6" key="1">
    <citation type="submission" date="2016-02" db="EMBL/GenBank/DDBJ databases">
        <authorList>
            <person name="Wen L."/>
            <person name="He K."/>
            <person name="Yang H."/>
        </authorList>
    </citation>
    <scope>NUCLEOTIDE SEQUENCE [LARGE SCALE GENOMIC DNA]</scope>
    <source>
        <strain evidence="4 6">MJR8628A</strain>
    </source>
</reference>
<dbReference type="GO" id="GO:0008360">
    <property type="term" value="P:regulation of cell shape"/>
    <property type="evidence" value="ECO:0007669"/>
    <property type="project" value="UniProtKB-KW"/>
</dbReference>
<evidence type="ECO:0000256" key="3">
    <source>
        <dbReference type="HAMAP-Rule" id="MF_00088"/>
    </source>
</evidence>
<dbReference type="CDD" id="cd22533">
    <property type="entry name" value="KH-II_YlqC-like"/>
    <property type="match status" value="1"/>
</dbReference>
<accession>A0A135YQH0</accession>
<dbReference type="Gene3D" id="3.30.300.20">
    <property type="match status" value="1"/>
</dbReference>
<dbReference type="GO" id="GO:0071555">
    <property type="term" value="P:cell wall organization"/>
    <property type="evidence" value="ECO:0007669"/>
    <property type="project" value="UniProtKB-KW"/>
</dbReference>
<dbReference type="EMBL" id="LSQZ01000068">
    <property type="protein sequence ID" value="KXI11624.1"/>
    <property type="molecule type" value="Genomic_DNA"/>
</dbReference>
<name>A0A135YQH0_9FIRM</name>
<dbReference type="eggNOG" id="COG1837">
    <property type="taxonomic scope" value="Bacteria"/>
</dbReference>
<dbReference type="InterPro" id="IPR009019">
    <property type="entry name" value="KH_sf_prok-type"/>
</dbReference>
<dbReference type="Proteomes" id="UP000070326">
    <property type="component" value="Unassembled WGS sequence"/>
</dbReference>